<accession>A0A066S038</accession>
<dbReference type="AlphaFoldDB" id="A0A066S038"/>
<organism evidence="1 2">
    <name type="scientific">Photobacterium galatheae</name>
    <dbReference type="NCBI Taxonomy" id="1654360"/>
    <lineage>
        <taxon>Bacteria</taxon>
        <taxon>Pseudomonadati</taxon>
        <taxon>Pseudomonadota</taxon>
        <taxon>Gammaproteobacteria</taxon>
        <taxon>Vibrionales</taxon>
        <taxon>Vibrionaceae</taxon>
        <taxon>Photobacterium</taxon>
    </lineage>
</organism>
<evidence type="ECO:0000313" key="1">
    <source>
        <dbReference type="EMBL" id="KDM93297.1"/>
    </source>
</evidence>
<proteinExistence type="predicted"/>
<sequence>MPSNKLIPCFKKLEIFLISWKGIASNPCNILIYKLSSNGANFAVLPDLNKTKNVSNQYGR</sequence>
<gene>
    <name evidence="1" type="ORF">EA58_01420</name>
</gene>
<keyword evidence="2" id="KW-1185">Reference proteome</keyword>
<reference evidence="1 2" key="1">
    <citation type="submission" date="2014-04" db="EMBL/GenBank/DDBJ databases">
        <title>Draft genome sequence of Photobacterium halotolerans S2753: a solonamide, ngercheumicin and holomycin producer.</title>
        <authorList>
            <person name="Machado H.R."/>
            <person name="Gram L."/>
        </authorList>
    </citation>
    <scope>NUCLEOTIDE SEQUENCE [LARGE SCALE GENOMIC DNA]</scope>
    <source>
        <strain evidence="1 2">S2753</strain>
    </source>
</reference>
<evidence type="ECO:0000313" key="2">
    <source>
        <dbReference type="Proteomes" id="UP000027192"/>
    </source>
</evidence>
<protein>
    <submittedName>
        <fullName evidence="1">Uncharacterized protein</fullName>
    </submittedName>
</protein>
<name>A0A066S038_9GAMM</name>
<dbReference type="STRING" id="1654360.EA58_01420"/>
<comment type="caution">
    <text evidence="1">The sequence shown here is derived from an EMBL/GenBank/DDBJ whole genome shotgun (WGS) entry which is preliminary data.</text>
</comment>
<dbReference type="EMBL" id="JMIB01000003">
    <property type="protein sequence ID" value="KDM93297.1"/>
    <property type="molecule type" value="Genomic_DNA"/>
</dbReference>
<dbReference type="Proteomes" id="UP000027192">
    <property type="component" value="Unassembled WGS sequence"/>
</dbReference>